<keyword evidence="9 15" id="KW-0456">Lyase</keyword>
<comment type="PTM">
    <text evidence="15">Is synthesized initially as an inactive proenzyme. Formation of the active enzyme involves a self-maturation process in which the active site pyruvoyl group is generated from an internal serine residue via an autocatalytic post-translational modification. Two non-identical subunits are generated from the proenzyme in this reaction, and the pyruvate is formed at the N-terminus of the alpha chain, which is derived from the carboxyl end of the proenzyme. The post-translation cleavage follows an unusual pathway, termed non-hydrolytic serinolysis, in which the side chain hydroxyl group of the serine supplies its oxygen atom to form the C-terminus of the beta chain, while the remainder of the serine residue undergoes an oxidative deamination to produce ammonia and the pyruvoyl group blocking the N-terminus of the alpha chain.</text>
</comment>
<dbReference type="InterPro" id="IPR042284">
    <property type="entry name" value="AdoMetDC_N"/>
</dbReference>
<keyword evidence="7 15" id="KW-0620">Polyamine biosynthesis</keyword>
<dbReference type="SUPFAM" id="SSF56276">
    <property type="entry name" value="S-adenosylmethionine decarboxylase"/>
    <property type="match status" value="1"/>
</dbReference>
<comment type="function">
    <text evidence="13 15">Catalyzes the decarboxylation of S-adenosylmethionine to S-adenosylmethioninamine (dcAdoMet), the propylamine donor required for the synthesis of the polyamines spermine and spermidine from the diamine putrescine.</text>
</comment>
<comment type="similarity">
    <text evidence="14 15">Belongs to the prokaryotic AdoMetDC family. Type 1 subfamily.</text>
</comment>
<evidence type="ECO:0000256" key="4">
    <source>
        <dbReference type="ARBA" id="ARBA00022793"/>
    </source>
</evidence>
<dbReference type="Gene3D" id="3.30.160.750">
    <property type="match status" value="1"/>
</dbReference>
<evidence type="ECO:0000256" key="5">
    <source>
        <dbReference type="ARBA" id="ARBA00022813"/>
    </source>
</evidence>
<dbReference type="GO" id="GO:0005829">
    <property type="term" value="C:cytosol"/>
    <property type="evidence" value="ECO:0007669"/>
    <property type="project" value="TreeGrafter"/>
</dbReference>
<feature type="active site" description="Proton donor; for catalytic activity" evidence="15">
    <location>
        <position position="83"/>
    </location>
</feature>
<evidence type="ECO:0000256" key="2">
    <source>
        <dbReference type="ARBA" id="ARBA00011601"/>
    </source>
</evidence>
<keyword evidence="3 15" id="KW-0949">S-adenosyl-L-methionine</keyword>
<dbReference type="InterPro" id="IPR042286">
    <property type="entry name" value="AdoMetDC_C"/>
</dbReference>
<protein>
    <recommendedName>
        <fullName evidence="15">S-adenosylmethionine decarboxylase proenzyme</fullName>
        <shortName evidence="15">AdoMetDC</shortName>
        <shortName evidence="15">SAMDC</shortName>
        <ecNumber evidence="15">4.1.1.50</ecNumber>
    </recommendedName>
    <component>
        <recommendedName>
            <fullName evidence="15">S-adenosylmethionine decarboxylase beta chain</fullName>
        </recommendedName>
    </component>
    <component>
        <recommendedName>
            <fullName evidence="15">S-adenosylmethionine decarboxylase alpha chain</fullName>
        </recommendedName>
    </component>
</protein>
<dbReference type="EC" id="4.1.1.50" evidence="15"/>
<reference evidence="16 17" key="1">
    <citation type="submission" date="2018-09" db="EMBL/GenBank/DDBJ databases">
        <title>Discovery and Ecogenomic Context for Candidatus Cryosericales, a Global Caldiserica Order Active in Thawing Permafrost.</title>
        <authorList>
            <person name="Martinez M.A."/>
            <person name="Woodcroft B.J."/>
            <person name="Ignacio Espinoza J.C."/>
            <person name="Zayed A."/>
            <person name="Singleton C.M."/>
            <person name="Boyd J."/>
            <person name="Li Y.-F."/>
            <person name="Purvine S."/>
            <person name="Maughan H."/>
            <person name="Hodgkins S.B."/>
            <person name="Anderson D."/>
            <person name="Sederholm M."/>
            <person name="Temperton B."/>
            <person name="Saleska S.R."/>
            <person name="Tyson G.W."/>
            <person name="Rich V.I."/>
        </authorList>
    </citation>
    <scope>NUCLEOTIDE SEQUENCE [LARGE SCALE GENOMIC DNA]</scope>
    <source>
        <strain evidence="16 17">SMC7</strain>
    </source>
</reference>
<dbReference type="InterPro" id="IPR016067">
    <property type="entry name" value="S-AdoMet_deCO2ase_core"/>
</dbReference>
<accession>A0A398CXC3</accession>
<feature type="site" description="Cleavage (non-hydrolytic); by autolysis" evidence="15">
    <location>
        <begin position="62"/>
        <end position="63"/>
    </location>
</feature>
<evidence type="ECO:0000256" key="14">
    <source>
        <dbReference type="ARBA" id="ARBA00061583"/>
    </source>
</evidence>
<evidence type="ECO:0000256" key="6">
    <source>
        <dbReference type="ARBA" id="ARBA00023066"/>
    </source>
</evidence>
<organism evidence="16 17">
    <name type="scientific">Candidatus Cryosericum terrychapinii</name>
    <dbReference type="NCBI Taxonomy" id="2290919"/>
    <lineage>
        <taxon>Bacteria</taxon>
        <taxon>Pseudomonadati</taxon>
        <taxon>Caldisericota/Cryosericota group</taxon>
        <taxon>Candidatus Cryosericota</taxon>
        <taxon>Candidatus Cryosericia</taxon>
        <taxon>Candidatus Cryosericales</taxon>
        <taxon>Candidatus Cryosericaceae</taxon>
        <taxon>Candidatus Cryosericum</taxon>
    </lineage>
</organism>
<dbReference type="OrthoDB" id="5290709at2"/>
<proteinExistence type="inferred from homology"/>
<evidence type="ECO:0000256" key="13">
    <source>
        <dbReference type="ARBA" id="ARBA00056215"/>
    </source>
</evidence>
<dbReference type="RefSeq" id="WP_119088425.1">
    <property type="nucleotide sequence ID" value="NZ_QXIS01000002.1"/>
</dbReference>
<evidence type="ECO:0000256" key="11">
    <source>
        <dbReference type="ARBA" id="ARBA00023317"/>
    </source>
</evidence>
<feature type="chain" id="PRO_5023275591" description="S-adenosylmethionine decarboxylase beta chain" evidence="15">
    <location>
        <begin position="1"/>
        <end position="62"/>
    </location>
</feature>
<evidence type="ECO:0000256" key="3">
    <source>
        <dbReference type="ARBA" id="ARBA00022691"/>
    </source>
</evidence>
<keyword evidence="10 15" id="KW-0704">Schiff base</keyword>
<evidence type="ECO:0000256" key="8">
    <source>
        <dbReference type="ARBA" id="ARBA00023145"/>
    </source>
</evidence>
<feature type="modified residue" description="Pyruvic acid (Ser); by autocatalysis" evidence="15">
    <location>
        <position position="63"/>
    </location>
</feature>
<evidence type="ECO:0000256" key="15">
    <source>
        <dbReference type="HAMAP-Rule" id="MF_00464"/>
    </source>
</evidence>
<dbReference type="PANTHER" id="PTHR33866:SF2">
    <property type="entry name" value="S-ADENOSYLMETHIONINE DECARBOXYLASE PROENZYME"/>
    <property type="match status" value="1"/>
</dbReference>
<comment type="catalytic activity">
    <reaction evidence="12 15">
        <text>S-adenosyl-L-methionine + H(+) = S-adenosyl 3-(methylsulfanyl)propylamine + CO2</text>
        <dbReference type="Rhea" id="RHEA:15981"/>
        <dbReference type="ChEBI" id="CHEBI:15378"/>
        <dbReference type="ChEBI" id="CHEBI:16526"/>
        <dbReference type="ChEBI" id="CHEBI:57443"/>
        <dbReference type="ChEBI" id="CHEBI:59789"/>
        <dbReference type="EC" id="4.1.1.50"/>
    </reaction>
</comment>
<dbReference type="FunFam" id="3.30.360.110:FF:000001">
    <property type="entry name" value="S-adenosylmethionine decarboxylase proenzyme"/>
    <property type="match status" value="1"/>
</dbReference>
<evidence type="ECO:0000256" key="7">
    <source>
        <dbReference type="ARBA" id="ARBA00023115"/>
    </source>
</evidence>
<evidence type="ECO:0000256" key="1">
    <source>
        <dbReference type="ARBA" id="ARBA00004911"/>
    </source>
</evidence>
<comment type="pathway">
    <text evidence="1 15">Amine and polyamine biosynthesis; S-adenosylmethioninamine biosynthesis; S-adenosylmethioninamine from S-adenosyl-L-methionine: step 1/1.</text>
</comment>
<keyword evidence="6 15" id="KW-0745">Spermidine biosynthesis</keyword>
<evidence type="ECO:0000313" key="16">
    <source>
        <dbReference type="EMBL" id="RIE06870.1"/>
    </source>
</evidence>
<dbReference type="HAMAP" id="MF_00464">
    <property type="entry name" value="AdoMetDC_1"/>
    <property type="match status" value="1"/>
</dbReference>
<keyword evidence="4 15" id="KW-0210">Decarboxylase</keyword>
<keyword evidence="17" id="KW-1185">Reference proteome</keyword>
<comment type="subunit">
    <text evidence="2 15">Heterotetramer of two alpha and two beta chains arranged as a dimer of alpha/beta heterodimers.</text>
</comment>
<sequence length="141" mass="15644">MRTEGRHMVVEVSGCNPDVLNDLDRVKEILRESALQANAEILELAFHHFTPQGVSGVVVISESHLSIHTWPEYGYAALDVYTCGEKTDPWRAMEYAAEKFEATTIVKTEIARGQEIEGHPGVYGHSVVETEVMRDGMAVVS</sequence>
<dbReference type="PANTHER" id="PTHR33866">
    <property type="entry name" value="S-ADENOSYLMETHIONINE DECARBOXYLASE PROENZYME"/>
    <property type="match status" value="1"/>
</dbReference>
<evidence type="ECO:0000313" key="17">
    <source>
        <dbReference type="Proteomes" id="UP000266328"/>
    </source>
</evidence>
<dbReference type="AlphaFoldDB" id="A0A398CXC3"/>
<dbReference type="InterPro" id="IPR003826">
    <property type="entry name" value="AdoMetDC_fam_prok"/>
</dbReference>
<comment type="cofactor">
    <cofactor evidence="15">
        <name>pyruvate</name>
        <dbReference type="ChEBI" id="CHEBI:15361"/>
    </cofactor>
    <text evidence="15">Binds 1 pyruvoyl group covalently per subunit.</text>
</comment>
<dbReference type="GO" id="GO:0004014">
    <property type="term" value="F:adenosylmethionine decarboxylase activity"/>
    <property type="evidence" value="ECO:0007669"/>
    <property type="project" value="UniProtKB-UniRule"/>
</dbReference>
<dbReference type="Proteomes" id="UP000266328">
    <property type="component" value="Unassembled WGS sequence"/>
</dbReference>
<keyword evidence="11 15" id="KW-0670">Pyruvate</keyword>
<gene>
    <name evidence="15" type="primary">speH</name>
    <name evidence="16" type="ORF">SMC7_00465</name>
</gene>
<dbReference type="Pfam" id="PF02675">
    <property type="entry name" value="AdoMet_dc"/>
    <property type="match status" value="1"/>
</dbReference>
<dbReference type="GO" id="GO:0008295">
    <property type="term" value="P:spermidine biosynthetic process"/>
    <property type="evidence" value="ECO:0007669"/>
    <property type="project" value="UniProtKB-UniRule"/>
</dbReference>
<comment type="caution">
    <text evidence="16">The sequence shown here is derived from an EMBL/GenBank/DDBJ whole genome shotgun (WGS) entry which is preliminary data.</text>
</comment>
<keyword evidence="5 15" id="KW-0068">Autocatalytic cleavage</keyword>
<name>A0A398CXC3_9BACT</name>
<dbReference type="NCBIfam" id="TIGR03330">
    <property type="entry name" value="SAM_DCase_Bsu"/>
    <property type="match status" value="1"/>
</dbReference>
<evidence type="ECO:0000256" key="9">
    <source>
        <dbReference type="ARBA" id="ARBA00023239"/>
    </source>
</evidence>
<dbReference type="UniPathway" id="UPA00331">
    <property type="reaction ID" value="UER00451"/>
</dbReference>
<dbReference type="Gene3D" id="3.30.360.110">
    <property type="entry name" value="S-adenosylmethionine decarboxylase domain"/>
    <property type="match status" value="1"/>
</dbReference>
<dbReference type="InterPro" id="IPR017716">
    <property type="entry name" value="S-AdoMet_deCOase_pro-enz"/>
</dbReference>
<feature type="chain" id="PRO_5023275590" description="S-adenosylmethionine decarboxylase alpha chain" evidence="15">
    <location>
        <begin position="63"/>
        <end position="141"/>
    </location>
</feature>
<evidence type="ECO:0000256" key="12">
    <source>
        <dbReference type="ARBA" id="ARBA00048112"/>
    </source>
</evidence>
<keyword evidence="8 15" id="KW-0865">Zymogen</keyword>
<feature type="active site" description="Schiff-base intermediate with substrate; via pyruvic acid" evidence="15">
    <location>
        <position position="63"/>
    </location>
</feature>
<feature type="active site" description="Proton acceptor; for processing activity" evidence="15">
    <location>
        <position position="68"/>
    </location>
</feature>
<dbReference type="EMBL" id="QXIS01000002">
    <property type="protein sequence ID" value="RIE06870.1"/>
    <property type="molecule type" value="Genomic_DNA"/>
</dbReference>
<evidence type="ECO:0000256" key="10">
    <source>
        <dbReference type="ARBA" id="ARBA00023270"/>
    </source>
</evidence>